<evidence type="ECO:0000313" key="1">
    <source>
        <dbReference type="EMBL" id="KAI0518705.1"/>
    </source>
</evidence>
<dbReference type="PANTHER" id="PTHR36776:SF1">
    <property type="entry name" value="EXPRESSED PROTEIN"/>
    <property type="match status" value="1"/>
</dbReference>
<reference evidence="1" key="1">
    <citation type="journal article" date="2022" name="Front. Genet.">
        <title>Chromosome-Scale Assembly of the Dendrobium nobile Genome Provides Insights Into the Molecular Mechanism of the Biosynthesis of the Medicinal Active Ingredient of Dendrobium.</title>
        <authorList>
            <person name="Xu Q."/>
            <person name="Niu S.-C."/>
            <person name="Li K.-L."/>
            <person name="Zheng P.-J."/>
            <person name="Zhang X.-J."/>
            <person name="Jia Y."/>
            <person name="Liu Y."/>
            <person name="Niu Y.-X."/>
            <person name="Yu L.-H."/>
            <person name="Chen D.-F."/>
            <person name="Zhang G.-Q."/>
        </authorList>
    </citation>
    <scope>NUCLEOTIDE SEQUENCE</scope>
    <source>
        <tissue evidence="1">Leaf</tissue>
    </source>
</reference>
<sequence>MGIMGSLLPPASLMTSLQPPRIFLFSPAIRTTDILVASSTSSFSQSRYALVDLLCSLKPHSQRFQLSVSAIPEEEGSDALIQDLQVPEAWMVPSKAQEESEWLRITLHKWLDDEYCPEPTNFEISKVAAQSYYESLISKETDLGEILLKMVRQLETISFQQSFHGPFSSANAAIHLITQRIDSTVEQ</sequence>
<name>A0A8T3BN34_DENNO</name>
<comment type="caution">
    <text evidence="1">The sequence shown here is derived from an EMBL/GenBank/DDBJ whole genome shotgun (WGS) entry which is preliminary data.</text>
</comment>
<dbReference type="AlphaFoldDB" id="A0A8T3BN34"/>
<organism evidence="1 2">
    <name type="scientific">Dendrobium nobile</name>
    <name type="common">Orchid</name>
    <dbReference type="NCBI Taxonomy" id="94219"/>
    <lineage>
        <taxon>Eukaryota</taxon>
        <taxon>Viridiplantae</taxon>
        <taxon>Streptophyta</taxon>
        <taxon>Embryophyta</taxon>
        <taxon>Tracheophyta</taxon>
        <taxon>Spermatophyta</taxon>
        <taxon>Magnoliopsida</taxon>
        <taxon>Liliopsida</taxon>
        <taxon>Asparagales</taxon>
        <taxon>Orchidaceae</taxon>
        <taxon>Epidendroideae</taxon>
        <taxon>Malaxideae</taxon>
        <taxon>Dendrobiinae</taxon>
        <taxon>Dendrobium</taxon>
    </lineage>
</organism>
<dbReference type="Proteomes" id="UP000829196">
    <property type="component" value="Unassembled WGS sequence"/>
</dbReference>
<gene>
    <name evidence="1" type="ORF">KFK09_006141</name>
</gene>
<dbReference type="EMBL" id="JAGYWB010000006">
    <property type="protein sequence ID" value="KAI0518705.1"/>
    <property type="molecule type" value="Genomic_DNA"/>
</dbReference>
<protein>
    <submittedName>
        <fullName evidence="1">Uncharacterized protein</fullName>
    </submittedName>
</protein>
<evidence type="ECO:0000313" key="2">
    <source>
        <dbReference type="Proteomes" id="UP000829196"/>
    </source>
</evidence>
<keyword evidence="2" id="KW-1185">Reference proteome</keyword>
<proteinExistence type="predicted"/>
<dbReference type="OrthoDB" id="41419at2759"/>
<accession>A0A8T3BN34</accession>
<dbReference type="PANTHER" id="PTHR36776">
    <property type="entry name" value="EXPRESSED PROTEIN"/>
    <property type="match status" value="1"/>
</dbReference>